<dbReference type="PROSITE" id="PS51464">
    <property type="entry name" value="SIS"/>
    <property type="match status" value="2"/>
</dbReference>
<evidence type="ECO:0000313" key="2">
    <source>
        <dbReference type="EMBL" id="SUZ52332.1"/>
    </source>
</evidence>
<dbReference type="InterPro" id="IPR046348">
    <property type="entry name" value="SIS_dom_sf"/>
</dbReference>
<reference evidence="2" key="1">
    <citation type="submission" date="2018-05" db="EMBL/GenBank/DDBJ databases">
        <authorList>
            <person name="Lanie J.A."/>
            <person name="Ng W.-L."/>
            <person name="Kazmierczak K.M."/>
            <person name="Andrzejewski T.M."/>
            <person name="Davidsen T.M."/>
            <person name="Wayne K.J."/>
            <person name="Tettelin H."/>
            <person name="Glass J.I."/>
            <person name="Rusch D."/>
            <person name="Podicherti R."/>
            <person name="Tsui H.-C.T."/>
            <person name="Winkler M.E."/>
        </authorList>
    </citation>
    <scope>NUCLEOTIDE SEQUENCE</scope>
</reference>
<name>A0A381NCM8_9ZZZZ</name>
<dbReference type="SUPFAM" id="SSF53697">
    <property type="entry name" value="SIS domain"/>
    <property type="match status" value="1"/>
</dbReference>
<dbReference type="GO" id="GO:1901135">
    <property type="term" value="P:carbohydrate derivative metabolic process"/>
    <property type="evidence" value="ECO:0007669"/>
    <property type="project" value="InterPro"/>
</dbReference>
<dbReference type="AlphaFoldDB" id="A0A381NCM8"/>
<sequence length="398" mass="43633">MSDLLRELSTQASSFSALLKASEGEQRNLGYFHTLHEIFEQPECWIQTAHALAAHTTQLSDWLDAGDKSSGLLLTGSGSSYYIGASLAPTLQASLDIPVRAVPSGWLLLNLDELITRHAVPGVVSFGRSGNSPESTAAVDLVLQERPECRHLIVTCNSEGKLATQYPDQTQIVLDERVHDKSLVMTNSFTNMWLAGRFLGYLRNTDLYDSLMNHIATSGRRLLTNGSERLFTIATGSYKSVLFLGSGARFGAAQEASLKMLEMSSGRIATRADTYLGVRHGPLSFVQPDTLIVCFISSDERLRAYELDLVGELTAKGLGSSLVLVGVKIPREMLRDDAISFSYELAETLTDNELSILDVVVGQLLGFFRCLHEGLKPDKPSPDNVITRVVRPFVIHTK</sequence>
<dbReference type="GO" id="GO:0097367">
    <property type="term" value="F:carbohydrate derivative binding"/>
    <property type="evidence" value="ECO:0007669"/>
    <property type="project" value="InterPro"/>
</dbReference>
<feature type="domain" description="SIS" evidence="1">
    <location>
        <begin position="59"/>
        <end position="213"/>
    </location>
</feature>
<gene>
    <name evidence="2" type="ORF">METZ01_LOCUS5186</name>
</gene>
<dbReference type="PANTHER" id="PTHR10937">
    <property type="entry name" value="GLUCOSAMINE--FRUCTOSE-6-PHOSPHATE AMINOTRANSFERASE, ISOMERIZING"/>
    <property type="match status" value="1"/>
</dbReference>
<protein>
    <recommendedName>
        <fullName evidence="1">SIS domain-containing protein</fullName>
    </recommendedName>
</protein>
<evidence type="ECO:0000259" key="1">
    <source>
        <dbReference type="PROSITE" id="PS51464"/>
    </source>
</evidence>
<dbReference type="EMBL" id="UINC01000267">
    <property type="protein sequence ID" value="SUZ52332.1"/>
    <property type="molecule type" value="Genomic_DNA"/>
</dbReference>
<dbReference type="Gene3D" id="3.40.50.10490">
    <property type="entry name" value="Glucose-6-phosphate isomerase like protein, domain 1"/>
    <property type="match status" value="2"/>
</dbReference>
<accession>A0A381NCM8</accession>
<dbReference type="InterPro" id="IPR001347">
    <property type="entry name" value="SIS_dom"/>
</dbReference>
<feature type="domain" description="SIS" evidence="1">
    <location>
        <begin position="226"/>
        <end position="380"/>
    </location>
</feature>
<organism evidence="2">
    <name type="scientific">marine metagenome</name>
    <dbReference type="NCBI Taxonomy" id="408172"/>
    <lineage>
        <taxon>unclassified sequences</taxon>
        <taxon>metagenomes</taxon>
        <taxon>ecological metagenomes</taxon>
    </lineage>
</organism>
<dbReference type="PANTHER" id="PTHR10937:SF4">
    <property type="entry name" value="GLUCOSAMINE-6-PHOSPHATE DEAMINASE"/>
    <property type="match status" value="1"/>
</dbReference>
<proteinExistence type="predicted"/>